<gene>
    <name evidence="7" type="ORF">ACHAWU_010226</name>
</gene>
<comment type="caution">
    <text evidence="7">The sequence shown here is derived from an EMBL/GenBank/DDBJ whole genome shotgun (WGS) entry which is preliminary data.</text>
</comment>
<sequence length="559" mass="62218">MRSVIKVLAFTSTKRIAIYKSLCRLSSVSSPKPPVMLTTTSMNMNDLWLQLTKQLEEQIKLEDDRYRKASERSWEINAALVRCEMAHDASISDSARDATISKEEAALDELVKRTVLAPGMYNNIVHDNNSDTNTSIEGEIIVHPRAPRLGSLGNKMEDYARYKAFHHFLAEEKLLSPNAVCFVAMKDDIPRNILTDEEYIGGACIGLCHDLAKCGVTRACNAVEDTTVVPFIQRVRNVVSLILEELLQFDFRNGPLRRKYDSTKYALKAIETVLYELSVAGVVGGHSSLVVSGGKTDDAGATKKMKLDEDEEGKTAHDIAMQQGDDESSPIPRKEIGDIRERLDHRDKLRENLIKSCRDGQKAAKQAIFALHRGDARNAWKLLADCEQCVKTQLLPILEEEPTLRYGSFSGVLEEYVEGVLFYTWLHGIGDIGKGTNQPAGKVLLPNEFSLKISTEDYLGGLCDLTGEIGRFAIARGTVRDKVGVKLCLESNKSIFMTLKMLGRLPKNVSKKVSAVSSSVDKLERLLYEQSLMEMTGRKEFSSSVEEHASGFENDAEDN</sequence>
<keyword evidence="4" id="KW-0963">Cytoplasm</keyword>
<feature type="region of interest" description="Disordered" evidence="6">
    <location>
        <begin position="539"/>
        <end position="559"/>
    </location>
</feature>
<evidence type="ECO:0000313" key="7">
    <source>
        <dbReference type="EMBL" id="KAL3761313.1"/>
    </source>
</evidence>
<evidence type="ECO:0000256" key="4">
    <source>
        <dbReference type="ARBA" id="ARBA00022490"/>
    </source>
</evidence>
<keyword evidence="5" id="KW-0539">Nucleus</keyword>
<accession>A0ABD3MBJ8</accession>
<comment type="similarity">
    <text evidence="3">Belongs to the translin family.</text>
</comment>
<dbReference type="PANTHER" id="PTHR10741">
    <property type="entry name" value="TRANSLIN AND TRANSLIN ASSOCIATED PROTEIN X"/>
    <property type="match status" value="1"/>
</dbReference>
<evidence type="ECO:0000313" key="8">
    <source>
        <dbReference type="Proteomes" id="UP001530293"/>
    </source>
</evidence>
<comment type="subcellular location">
    <subcellularLocation>
        <location evidence="2">Cytoplasm</location>
    </subcellularLocation>
    <subcellularLocation>
        <location evidence="1">Nucleus</location>
    </subcellularLocation>
</comment>
<dbReference type="AlphaFoldDB" id="A0ABD3MBJ8"/>
<evidence type="ECO:0008006" key="9">
    <source>
        <dbReference type="Google" id="ProtNLM"/>
    </source>
</evidence>
<dbReference type="Proteomes" id="UP001530293">
    <property type="component" value="Unassembled WGS sequence"/>
</dbReference>
<dbReference type="InterPro" id="IPR002848">
    <property type="entry name" value="Translin_fam"/>
</dbReference>
<proteinExistence type="inferred from homology"/>
<evidence type="ECO:0000256" key="3">
    <source>
        <dbReference type="ARBA" id="ARBA00005902"/>
    </source>
</evidence>
<evidence type="ECO:0000256" key="1">
    <source>
        <dbReference type="ARBA" id="ARBA00004123"/>
    </source>
</evidence>
<dbReference type="SUPFAM" id="SSF74784">
    <property type="entry name" value="Translin"/>
    <property type="match status" value="2"/>
</dbReference>
<dbReference type="Gene3D" id="1.20.58.200">
    <property type="entry name" value="Translin, domain 2"/>
    <property type="match status" value="2"/>
</dbReference>
<reference evidence="7 8" key="1">
    <citation type="submission" date="2024-10" db="EMBL/GenBank/DDBJ databases">
        <title>Updated reference genomes for cyclostephanoid diatoms.</title>
        <authorList>
            <person name="Roberts W.R."/>
            <person name="Alverson A.J."/>
        </authorList>
    </citation>
    <scope>NUCLEOTIDE SEQUENCE [LARGE SCALE GENOMIC DNA]</scope>
    <source>
        <strain evidence="7 8">AJA232-27</strain>
    </source>
</reference>
<dbReference type="InterPro" id="IPR016068">
    <property type="entry name" value="Translin_N"/>
</dbReference>
<dbReference type="Gene3D" id="1.20.58.190">
    <property type="entry name" value="Translin, domain 1"/>
    <property type="match status" value="1"/>
</dbReference>
<organism evidence="7 8">
    <name type="scientific">Discostella pseudostelligera</name>
    <dbReference type="NCBI Taxonomy" id="259834"/>
    <lineage>
        <taxon>Eukaryota</taxon>
        <taxon>Sar</taxon>
        <taxon>Stramenopiles</taxon>
        <taxon>Ochrophyta</taxon>
        <taxon>Bacillariophyta</taxon>
        <taxon>Coscinodiscophyceae</taxon>
        <taxon>Thalassiosirophycidae</taxon>
        <taxon>Stephanodiscales</taxon>
        <taxon>Stephanodiscaceae</taxon>
        <taxon>Discostella</taxon>
    </lineage>
</organism>
<feature type="compositionally biased region" description="Basic and acidic residues" evidence="6">
    <location>
        <begin position="306"/>
        <end position="317"/>
    </location>
</feature>
<dbReference type="CDD" id="cd14820">
    <property type="entry name" value="TRAX"/>
    <property type="match status" value="1"/>
</dbReference>
<dbReference type="InterPro" id="IPR036081">
    <property type="entry name" value="Translin_sf"/>
</dbReference>
<protein>
    <recommendedName>
        <fullName evidence="9">Translin</fullName>
    </recommendedName>
</protein>
<name>A0ABD3MBJ8_9STRA</name>
<evidence type="ECO:0000256" key="2">
    <source>
        <dbReference type="ARBA" id="ARBA00004496"/>
    </source>
</evidence>
<dbReference type="GO" id="GO:0005634">
    <property type="term" value="C:nucleus"/>
    <property type="evidence" value="ECO:0007669"/>
    <property type="project" value="UniProtKB-SubCell"/>
</dbReference>
<evidence type="ECO:0000256" key="5">
    <source>
        <dbReference type="ARBA" id="ARBA00023242"/>
    </source>
</evidence>
<evidence type="ECO:0000256" key="6">
    <source>
        <dbReference type="SAM" id="MobiDB-lite"/>
    </source>
</evidence>
<feature type="region of interest" description="Disordered" evidence="6">
    <location>
        <begin position="306"/>
        <end position="336"/>
    </location>
</feature>
<dbReference type="InterPro" id="IPR016069">
    <property type="entry name" value="Translin_C"/>
</dbReference>
<keyword evidence="8" id="KW-1185">Reference proteome</keyword>
<dbReference type="GO" id="GO:0005737">
    <property type="term" value="C:cytoplasm"/>
    <property type="evidence" value="ECO:0007669"/>
    <property type="project" value="UniProtKB-SubCell"/>
</dbReference>
<dbReference type="EMBL" id="JALLBG020000152">
    <property type="protein sequence ID" value="KAL3761313.1"/>
    <property type="molecule type" value="Genomic_DNA"/>
</dbReference>
<dbReference type="Pfam" id="PF01997">
    <property type="entry name" value="Translin"/>
    <property type="match status" value="2"/>
</dbReference>
<feature type="compositionally biased region" description="Basic and acidic residues" evidence="6">
    <location>
        <begin position="539"/>
        <end position="550"/>
    </location>
</feature>